<protein>
    <submittedName>
        <fullName evidence="1">Uncharacterized protein</fullName>
    </submittedName>
</protein>
<proteinExistence type="predicted"/>
<reference evidence="1" key="1">
    <citation type="submission" date="2018-02" db="EMBL/GenBank/DDBJ databases">
        <title>Rhizophora mucronata_Transcriptome.</title>
        <authorList>
            <person name="Meera S.P."/>
            <person name="Sreeshan A."/>
            <person name="Augustine A."/>
        </authorList>
    </citation>
    <scope>NUCLEOTIDE SEQUENCE</scope>
    <source>
        <tissue evidence="1">Leaf</tissue>
    </source>
</reference>
<organism evidence="1">
    <name type="scientific">Rhizophora mucronata</name>
    <name type="common">Asiatic mangrove</name>
    <dbReference type="NCBI Taxonomy" id="61149"/>
    <lineage>
        <taxon>Eukaryota</taxon>
        <taxon>Viridiplantae</taxon>
        <taxon>Streptophyta</taxon>
        <taxon>Embryophyta</taxon>
        <taxon>Tracheophyta</taxon>
        <taxon>Spermatophyta</taxon>
        <taxon>Magnoliopsida</taxon>
        <taxon>eudicotyledons</taxon>
        <taxon>Gunneridae</taxon>
        <taxon>Pentapetalae</taxon>
        <taxon>rosids</taxon>
        <taxon>fabids</taxon>
        <taxon>Malpighiales</taxon>
        <taxon>Rhizophoraceae</taxon>
        <taxon>Rhizophora</taxon>
    </lineage>
</organism>
<dbReference type="EMBL" id="GGEC01090404">
    <property type="protein sequence ID" value="MBX70888.1"/>
    <property type="molecule type" value="Transcribed_RNA"/>
</dbReference>
<sequence>MALMGILGFQIRCYCSWLSLNLLQMPQLWLSVAWRT</sequence>
<dbReference type="AlphaFoldDB" id="A0A2P2QVB3"/>
<name>A0A2P2QVB3_RHIMU</name>
<evidence type="ECO:0000313" key="1">
    <source>
        <dbReference type="EMBL" id="MBX70888.1"/>
    </source>
</evidence>
<accession>A0A2P2QVB3</accession>